<dbReference type="RefSeq" id="XP_067079284.1">
    <property type="nucleotide sequence ID" value="XM_067223183.1"/>
</dbReference>
<dbReference type="Proteomes" id="UP000195570">
    <property type="component" value="Unassembled WGS sequence"/>
</dbReference>
<evidence type="ECO:0000313" key="1">
    <source>
        <dbReference type="EMBL" id="SCU68048.1"/>
    </source>
</evidence>
<reference evidence="1" key="1">
    <citation type="submission" date="2016-09" db="EMBL/GenBank/DDBJ databases">
        <authorList>
            <person name="Hebert L."/>
            <person name="Moumen B."/>
        </authorList>
    </citation>
    <scope>NUCLEOTIDE SEQUENCE [LARGE SCALE GENOMIC DNA]</scope>
    <source>
        <strain evidence="1">OVI</strain>
    </source>
</reference>
<dbReference type="VEuPathDB" id="TriTrypDB:TEOVI_000810400"/>
<proteinExistence type="predicted"/>
<organism evidence="1 2">
    <name type="scientific">Trypanosoma equiperdum</name>
    <dbReference type="NCBI Taxonomy" id="5694"/>
    <lineage>
        <taxon>Eukaryota</taxon>
        <taxon>Discoba</taxon>
        <taxon>Euglenozoa</taxon>
        <taxon>Kinetoplastea</taxon>
        <taxon>Metakinetoplastina</taxon>
        <taxon>Trypanosomatida</taxon>
        <taxon>Trypanosomatidae</taxon>
        <taxon>Trypanosoma</taxon>
    </lineage>
</organism>
<comment type="caution">
    <text evidence="1">The sequence shown here is derived from an EMBL/GenBank/DDBJ whole genome shotgun (WGS) entry which is preliminary data.</text>
</comment>
<evidence type="ECO:0000313" key="2">
    <source>
        <dbReference type="Proteomes" id="UP000195570"/>
    </source>
</evidence>
<protein>
    <submittedName>
        <fullName evidence="1">Expression site-associated gene 1 (ESAG1) protein, putative</fullName>
    </submittedName>
</protein>
<sequence length="292" mass="31834">MLVLSIVGAFGEDDRTLVTDFKGDAPLSESVCYLSCLSNALNKLYADGENKLFMNEEVYANSSRILDDMEGRAGASVRYLSIISGSTEGKQDKNLENLISHGNGMGDIVAKAGGNKYYTAIAEVARTVWDDVNRPLKQDEAKCGNQNFGSVAEPKNECVHHTCPLGDGVNDEALKHYKKGGIEINVQTGSVGECFNLPRMNLYKNGAGKHASDVFEWPQSDAGRFQLTLEVKKIFSPIIVPFAAGLPPSVLLAMMSNITSLESQFNMVHSNFTLLLHENNITLNVNKTSSDF</sequence>
<dbReference type="GeneID" id="92382038"/>
<dbReference type="InterPro" id="IPR004922">
    <property type="entry name" value="ESAG"/>
</dbReference>
<dbReference type="EMBL" id="CZPT02000872">
    <property type="protein sequence ID" value="SCU68048.1"/>
    <property type="molecule type" value="Genomic_DNA"/>
</dbReference>
<dbReference type="Pfam" id="PF03238">
    <property type="entry name" value="ESAG1"/>
    <property type="match status" value="1"/>
</dbReference>
<name>A0A1G4I7R0_TRYEQ</name>
<gene>
    <name evidence="1" type="ORF">TEOVI_000810400</name>
</gene>
<dbReference type="AlphaFoldDB" id="A0A1G4I7R0"/>
<accession>A0A1G4I7R0</accession>
<keyword evidence="2" id="KW-1185">Reference proteome</keyword>